<dbReference type="AlphaFoldDB" id="A0A085MME6"/>
<dbReference type="EMBL" id="KL367541">
    <property type="protein sequence ID" value="KFD65288.1"/>
    <property type="molecule type" value="Genomic_DNA"/>
</dbReference>
<organism evidence="1 3">
    <name type="scientific">Trichuris suis</name>
    <name type="common">pig whipworm</name>
    <dbReference type="NCBI Taxonomy" id="68888"/>
    <lineage>
        <taxon>Eukaryota</taxon>
        <taxon>Metazoa</taxon>
        <taxon>Ecdysozoa</taxon>
        <taxon>Nematoda</taxon>
        <taxon>Enoplea</taxon>
        <taxon>Dorylaimia</taxon>
        <taxon>Trichinellida</taxon>
        <taxon>Trichuridae</taxon>
        <taxon>Trichuris</taxon>
    </lineage>
</organism>
<sequence length="68" mass="7505">GSIGVPLSNTSFPAFRQCGTKSTARHPGIAQIVFNHCGSPVLRRGYDIGRIRPKTQSCARNWANLHWL</sequence>
<name>A0A085MME6_9BILA</name>
<gene>
    <name evidence="1" type="ORF">M513_00618</name>
    <name evidence="2" type="ORF">M514_00618</name>
</gene>
<dbReference type="Proteomes" id="UP000030758">
    <property type="component" value="Unassembled WGS sequence"/>
</dbReference>
<feature type="non-terminal residue" evidence="1">
    <location>
        <position position="1"/>
    </location>
</feature>
<evidence type="ECO:0000313" key="1">
    <source>
        <dbReference type="EMBL" id="KFD58392.1"/>
    </source>
</evidence>
<protein>
    <submittedName>
        <fullName evidence="1">Uncharacterized protein</fullName>
    </submittedName>
</protein>
<accession>A0A085MME6</accession>
<dbReference type="Proteomes" id="UP000030764">
    <property type="component" value="Unassembled WGS sequence"/>
</dbReference>
<reference evidence="1 3" key="1">
    <citation type="journal article" date="2014" name="Nat. Genet.">
        <title>Genome and transcriptome of the porcine whipworm Trichuris suis.</title>
        <authorList>
            <person name="Jex A.R."/>
            <person name="Nejsum P."/>
            <person name="Schwarz E.M."/>
            <person name="Hu L."/>
            <person name="Young N.D."/>
            <person name="Hall R.S."/>
            <person name="Korhonen P.K."/>
            <person name="Liao S."/>
            <person name="Thamsborg S."/>
            <person name="Xia J."/>
            <person name="Xu P."/>
            <person name="Wang S."/>
            <person name="Scheerlinck J.P."/>
            <person name="Hofmann A."/>
            <person name="Sternberg P.W."/>
            <person name="Wang J."/>
            <person name="Gasser R.B."/>
        </authorList>
    </citation>
    <scope>NUCLEOTIDE SEQUENCE [LARGE SCALE GENOMIC DNA]</scope>
    <source>
        <strain evidence="2">DCEP-RM93F</strain>
        <strain evidence="1">DCEP-RM93M</strain>
    </source>
</reference>
<dbReference type="EMBL" id="KL363184">
    <property type="protein sequence ID" value="KFD58392.1"/>
    <property type="molecule type" value="Genomic_DNA"/>
</dbReference>
<feature type="non-terminal residue" evidence="1">
    <location>
        <position position="68"/>
    </location>
</feature>
<proteinExistence type="predicted"/>
<evidence type="ECO:0000313" key="3">
    <source>
        <dbReference type="Proteomes" id="UP000030764"/>
    </source>
</evidence>
<evidence type="ECO:0000313" key="2">
    <source>
        <dbReference type="EMBL" id="KFD65288.1"/>
    </source>
</evidence>
<keyword evidence="3" id="KW-1185">Reference proteome</keyword>